<proteinExistence type="predicted"/>
<keyword evidence="3" id="KW-1185">Reference proteome</keyword>
<dbReference type="Pfam" id="PF09517">
    <property type="entry name" value="RE_Eco29kI"/>
    <property type="match status" value="1"/>
</dbReference>
<dbReference type="InterPro" id="IPR018575">
    <property type="entry name" value="Restrct_endonuc_II_Eco29kI"/>
</dbReference>
<comment type="caution">
    <text evidence="2">The sequence shown here is derived from an EMBL/GenBank/DDBJ whole genome shotgun (WGS) entry which is preliminary data.</text>
</comment>
<evidence type="ECO:0008006" key="4">
    <source>
        <dbReference type="Google" id="ProtNLM"/>
    </source>
</evidence>
<dbReference type="RefSeq" id="WP_082125793.1">
    <property type="nucleotide sequence ID" value="NZ_JACHEK010000011.1"/>
</dbReference>
<dbReference type="OrthoDB" id="4187639at2"/>
<dbReference type="Proteomes" id="UP000538666">
    <property type="component" value="Unassembled WGS sequence"/>
</dbReference>
<evidence type="ECO:0000313" key="2">
    <source>
        <dbReference type="EMBL" id="MBB6146723.1"/>
    </source>
</evidence>
<organism evidence="2 3">
    <name type="scientific">Silvibacterium bohemicum</name>
    <dbReference type="NCBI Taxonomy" id="1577686"/>
    <lineage>
        <taxon>Bacteria</taxon>
        <taxon>Pseudomonadati</taxon>
        <taxon>Acidobacteriota</taxon>
        <taxon>Terriglobia</taxon>
        <taxon>Terriglobales</taxon>
        <taxon>Acidobacteriaceae</taxon>
        <taxon>Silvibacterium</taxon>
    </lineage>
</organism>
<sequence length="319" mass="36070">MPVRKKSSKPVPPEREAIERLTGEARRLADLIPNLKGRAADQTRHLLLEVIEALRQTYAALDPIKEPIDTFDPSKPSIAGRLVGLALVAQPLIPMSRLDKMYGSGVYAIYYFGSHPAYQKISGTETPIYVGKADPKSSEAKTAREQGPQLYGRLKDHQKAIRTVEEYAIQHQDQNALHIGDFQYRRLVVATNAQLTAERSLISLFEPIWNEDTKICWGISKHGDSAKTRANDRSPWDVLHPGRKWAISDLLRDKKSKEQILRDIDTHLTELPPFTDKEQIIDRFLDGFKQHVELESVEEAQASVEDVVPDYQPEDEATS</sequence>
<gene>
    <name evidence="2" type="ORF">HNQ77_004704</name>
</gene>
<protein>
    <recommendedName>
        <fullName evidence="4">Restriction endonuclease</fullName>
    </recommendedName>
</protein>
<feature type="region of interest" description="Disordered" evidence="1">
    <location>
        <begin position="299"/>
        <end position="319"/>
    </location>
</feature>
<accession>A0A841JZ21</accession>
<dbReference type="EMBL" id="JACHEK010000011">
    <property type="protein sequence ID" value="MBB6146723.1"/>
    <property type="molecule type" value="Genomic_DNA"/>
</dbReference>
<dbReference type="AlphaFoldDB" id="A0A841JZ21"/>
<name>A0A841JZ21_9BACT</name>
<evidence type="ECO:0000313" key="3">
    <source>
        <dbReference type="Proteomes" id="UP000538666"/>
    </source>
</evidence>
<evidence type="ECO:0000256" key="1">
    <source>
        <dbReference type="SAM" id="MobiDB-lite"/>
    </source>
</evidence>
<reference evidence="2 3" key="1">
    <citation type="submission" date="2020-08" db="EMBL/GenBank/DDBJ databases">
        <title>Genomic Encyclopedia of Type Strains, Phase IV (KMG-IV): sequencing the most valuable type-strain genomes for metagenomic binning, comparative biology and taxonomic classification.</title>
        <authorList>
            <person name="Goeker M."/>
        </authorList>
    </citation>
    <scope>NUCLEOTIDE SEQUENCE [LARGE SCALE GENOMIC DNA]</scope>
    <source>
        <strain evidence="2 3">DSM 103733</strain>
    </source>
</reference>